<dbReference type="Gene3D" id="2.40.10.10">
    <property type="entry name" value="Trypsin-like serine proteases"/>
    <property type="match status" value="2"/>
</dbReference>
<evidence type="ECO:0000259" key="5">
    <source>
        <dbReference type="PROSITE" id="PS50240"/>
    </source>
</evidence>
<dbReference type="InterPro" id="IPR043504">
    <property type="entry name" value="Peptidase_S1_PA_chymotrypsin"/>
</dbReference>
<evidence type="ECO:0000256" key="2">
    <source>
        <dbReference type="ARBA" id="ARBA00023157"/>
    </source>
</evidence>
<dbReference type="InterPro" id="IPR001314">
    <property type="entry name" value="Peptidase_S1A"/>
</dbReference>
<dbReference type="Pfam" id="PF00089">
    <property type="entry name" value="Trypsin"/>
    <property type="match status" value="1"/>
</dbReference>
<dbReference type="PROSITE" id="PS00134">
    <property type="entry name" value="TRYPSIN_HIS"/>
    <property type="match status" value="1"/>
</dbReference>
<reference evidence="6 7" key="1">
    <citation type="submission" date="2024-02" db="EMBL/GenBank/DDBJ databases">
        <title>De novo assembly and annotation of 12 fungi associated with fruit tree decline syndrome in Ontario, Canada.</title>
        <authorList>
            <person name="Sulman M."/>
            <person name="Ellouze W."/>
            <person name="Ilyukhin E."/>
        </authorList>
    </citation>
    <scope>NUCLEOTIDE SEQUENCE [LARGE SCALE GENOMIC DNA]</scope>
    <source>
        <strain evidence="6 7">M97-236</strain>
    </source>
</reference>
<protein>
    <submittedName>
        <fullName evidence="6">Serine protease 56</fullName>
    </submittedName>
</protein>
<dbReference type="InterPro" id="IPR050430">
    <property type="entry name" value="Peptidase_S1"/>
</dbReference>
<accession>A0ABR3QXK3</accession>
<evidence type="ECO:0000256" key="4">
    <source>
        <dbReference type="SAM" id="SignalP"/>
    </source>
</evidence>
<feature type="signal peptide" evidence="4">
    <location>
        <begin position="1"/>
        <end position="18"/>
    </location>
</feature>
<keyword evidence="2" id="KW-1015">Disulfide bond</keyword>
<comment type="caution">
    <text evidence="6">The sequence shown here is derived from an EMBL/GenBank/DDBJ whole genome shotgun (WGS) entry which is preliminary data.</text>
</comment>
<keyword evidence="4" id="KW-0732">Signal</keyword>
<feature type="chain" id="PRO_5047168673" evidence="4">
    <location>
        <begin position="19"/>
        <end position="260"/>
    </location>
</feature>
<dbReference type="Proteomes" id="UP001521222">
    <property type="component" value="Unassembled WGS sequence"/>
</dbReference>
<dbReference type="GO" id="GO:0006508">
    <property type="term" value="P:proteolysis"/>
    <property type="evidence" value="ECO:0007669"/>
    <property type="project" value="UniProtKB-KW"/>
</dbReference>
<evidence type="ECO:0000313" key="7">
    <source>
        <dbReference type="Proteomes" id="UP001521222"/>
    </source>
</evidence>
<evidence type="ECO:0000256" key="1">
    <source>
        <dbReference type="ARBA" id="ARBA00007664"/>
    </source>
</evidence>
<evidence type="ECO:0000313" key="6">
    <source>
        <dbReference type="EMBL" id="KAL1596743.1"/>
    </source>
</evidence>
<sequence>MSSKSFVVALAALSAVSASPVPQWDETNNPQIVGGVPAVAGDFPFIISLQSNGAHFCGGSLLDSTTVLTAAHCADGQTTTGLTVRAGSLNRNSGGVTSPVASLNIHPDYDSEIIDNDIAILKLRTPIPESSTIKYATLAAAGSDPAANSVARVAGWGTTQNSAESTVNLRKVDVPIVSRAECVADYLKDSPPKTVTENMFCAGLDAGGKDSCQGDSGGPIVDASTGTLIGAVSWGTGCALADFPGVYTRVGSLRSFIDQF</sequence>
<dbReference type="InterPro" id="IPR033116">
    <property type="entry name" value="TRYPSIN_SER"/>
</dbReference>
<keyword evidence="3 6" id="KW-0645">Protease</keyword>
<keyword evidence="3" id="KW-0720">Serine protease</keyword>
<proteinExistence type="inferred from homology"/>
<dbReference type="PROSITE" id="PS00135">
    <property type="entry name" value="TRYPSIN_SER"/>
    <property type="match status" value="1"/>
</dbReference>
<dbReference type="GO" id="GO:0008233">
    <property type="term" value="F:peptidase activity"/>
    <property type="evidence" value="ECO:0007669"/>
    <property type="project" value="UniProtKB-KW"/>
</dbReference>
<dbReference type="InterPro" id="IPR018114">
    <property type="entry name" value="TRYPSIN_HIS"/>
</dbReference>
<gene>
    <name evidence="6" type="primary">PRSS56</name>
    <name evidence="6" type="ORF">SLS59_007774</name>
</gene>
<keyword evidence="7" id="KW-1185">Reference proteome</keyword>
<dbReference type="SUPFAM" id="SSF50494">
    <property type="entry name" value="Trypsin-like serine proteases"/>
    <property type="match status" value="1"/>
</dbReference>
<comment type="similarity">
    <text evidence="1">Belongs to the peptidase S1 family.</text>
</comment>
<dbReference type="CDD" id="cd00190">
    <property type="entry name" value="Tryp_SPc"/>
    <property type="match status" value="1"/>
</dbReference>
<feature type="domain" description="Peptidase S1" evidence="5">
    <location>
        <begin position="32"/>
        <end position="260"/>
    </location>
</feature>
<dbReference type="InterPro" id="IPR009003">
    <property type="entry name" value="Peptidase_S1_PA"/>
</dbReference>
<keyword evidence="3" id="KW-0378">Hydrolase</keyword>
<dbReference type="InterPro" id="IPR001254">
    <property type="entry name" value="Trypsin_dom"/>
</dbReference>
<organism evidence="6 7">
    <name type="scientific">Nothophoma quercina</name>
    <dbReference type="NCBI Taxonomy" id="749835"/>
    <lineage>
        <taxon>Eukaryota</taxon>
        <taxon>Fungi</taxon>
        <taxon>Dikarya</taxon>
        <taxon>Ascomycota</taxon>
        <taxon>Pezizomycotina</taxon>
        <taxon>Dothideomycetes</taxon>
        <taxon>Pleosporomycetidae</taxon>
        <taxon>Pleosporales</taxon>
        <taxon>Pleosporineae</taxon>
        <taxon>Didymellaceae</taxon>
        <taxon>Nothophoma</taxon>
    </lineage>
</organism>
<dbReference type="PRINTS" id="PR00722">
    <property type="entry name" value="CHYMOTRYPSIN"/>
</dbReference>
<dbReference type="SMART" id="SM00020">
    <property type="entry name" value="Tryp_SPc"/>
    <property type="match status" value="1"/>
</dbReference>
<dbReference type="PROSITE" id="PS50240">
    <property type="entry name" value="TRYPSIN_DOM"/>
    <property type="match status" value="1"/>
</dbReference>
<dbReference type="PANTHER" id="PTHR24276:SF98">
    <property type="entry name" value="FI18310P1-RELATED"/>
    <property type="match status" value="1"/>
</dbReference>
<dbReference type="EMBL" id="JAKIXB020000028">
    <property type="protein sequence ID" value="KAL1596743.1"/>
    <property type="molecule type" value="Genomic_DNA"/>
</dbReference>
<dbReference type="PANTHER" id="PTHR24276">
    <property type="entry name" value="POLYSERASE-RELATED"/>
    <property type="match status" value="1"/>
</dbReference>
<evidence type="ECO:0000256" key="3">
    <source>
        <dbReference type="RuleBase" id="RU363034"/>
    </source>
</evidence>
<name>A0ABR3QXK3_9PLEO</name>